<gene>
    <name evidence="3" type="ORF">L4923_13005</name>
</gene>
<accession>A0ABS9QEZ0</accession>
<evidence type="ECO:0000313" key="3">
    <source>
        <dbReference type="EMBL" id="MCG7505935.1"/>
    </source>
</evidence>
<dbReference type="Pfam" id="PF08327">
    <property type="entry name" value="AHSA1"/>
    <property type="match status" value="1"/>
</dbReference>
<proteinExistence type="inferred from homology"/>
<dbReference type="Proteomes" id="UP001201701">
    <property type="component" value="Unassembled WGS sequence"/>
</dbReference>
<feature type="domain" description="Activator of Hsp90 ATPase homologue 1/2-like C-terminal" evidence="2">
    <location>
        <begin position="51"/>
        <end position="152"/>
    </location>
</feature>
<evidence type="ECO:0000259" key="2">
    <source>
        <dbReference type="Pfam" id="PF08327"/>
    </source>
</evidence>
<evidence type="ECO:0000313" key="4">
    <source>
        <dbReference type="Proteomes" id="UP001201701"/>
    </source>
</evidence>
<dbReference type="EMBL" id="JAKREW010000010">
    <property type="protein sequence ID" value="MCG7505935.1"/>
    <property type="molecule type" value="Genomic_DNA"/>
</dbReference>
<sequence length="160" mass="17907">MTFNSSISIEVDVAAEPRDAFLHFTQNMGHWWPKHYSWSGETLREMIIGNEPGGFCTEVGPLGFRCDFGRVLEIEPPGRIVFTWQVGPNREPVPDPSKASKVEVTFAPRVGGTRVTLSHTGFSNHGAGAEQYREAMQSEQGWPLILRRFAEACSARNEQQ</sequence>
<dbReference type="RefSeq" id="WP_239365597.1">
    <property type="nucleotide sequence ID" value="NZ_JAKREW010000010.1"/>
</dbReference>
<keyword evidence="4" id="KW-1185">Reference proteome</keyword>
<reference evidence="3 4" key="1">
    <citation type="submission" date="2022-02" db="EMBL/GenBank/DDBJ databases">
        <title>Draft genome sequence of Mezorhizobium retamae strain IRAMC:0171 isolated from Retama raetam nodules.</title>
        <authorList>
            <person name="Bengaied R."/>
            <person name="Sbissi I."/>
            <person name="Huber K."/>
            <person name="Ghodbane F."/>
            <person name="Nouioui I."/>
            <person name="Tarhouni M."/>
            <person name="Gtari M."/>
        </authorList>
    </citation>
    <scope>NUCLEOTIDE SEQUENCE [LARGE SCALE GENOMIC DNA]</scope>
    <source>
        <strain evidence="3 4">IRAMC:0171</strain>
    </source>
</reference>
<comment type="similarity">
    <text evidence="1">Belongs to the AHA1 family.</text>
</comment>
<comment type="caution">
    <text evidence="3">The sequence shown here is derived from an EMBL/GenBank/DDBJ whole genome shotgun (WGS) entry which is preliminary data.</text>
</comment>
<evidence type="ECO:0000256" key="1">
    <source>
        <dbReference type="ARBA" id="ARBA00006817"/>
    </source>
</evidence>
<name>A0ABS9QEZ0_9HYPH</name>
<dbReference type="CDD" id="cd08891">
    <property type="entry name" value="SRPBCC_CalC"/>
    <property type="match status" value="1"/>
</dbReference>
<organism evidence="3 4">
    <name type="scientific">Mesorhizobium retamae</name>
    <dbReference type="NCBI Taxonomy" id="2912854"/>
    <lineage>
        <taxon>Bacteria</taxon>
        <taxon>Pseudomonadati</taxon>
        <taxon>Pseudomonadota</taxon>
        <taxon>Alphaproteobacteria</taxon>
        <taxon>Hyphomicrobiales</taxon>
        <taxon>Phyllobacteriaceae</taxon>
        <taxon>Mesorhizobium</taxon>
    </lineage>
</organism>
<dbReference type="InterPro" id="IPR013538">
    <property type="entry name" value="ASHA1/2-like_C"/>
</dbReference>
<dbReference type="Gene3D" id="3.30.530.20">
    <property type="match status" value="1"/>
</dbReference>
<protein>
    <submittedName>
        <fullName evidence="3">SRPBCC family protein</fullName>
    </submittedName>
</protein>
<dbReference type="SUPFAM" id="SSF55961">
    <property type="entry name" value="Bet v1-like"/>
    <property type="match status" value="1"/>
</dbReference>
<dbReference type="InterPro" id="IPR023393">
    <property type="entry name" value="START-like_dom_sf"/>
</dbReference>